<dbReference type="PANTHER" id="PTHR43537">
    <property type="entry name" value="TRANSCRIPTIONAL REGULATOR, GNTR FAMILY"/>
    <property type="match status" value="1"/>
</dbReference>
<dbReference type="Gene3D" id="1.10.10.10">
    <property type="entry name" value="Winged helix-like DNA-binding domain superfamily/Winged helix DNA-binding domain"/>
    <property type="match status" value="1"/>
</dbReference>
<comment type="caution">
    <text evidence="5">The sequence shown here is derived from an EMBL/GenBank/DDBJ whole genome shotgun (WGS) entry which is preliminary data.</text>
</comment>
<evidence type="ECO:0000313" key="5">
    <source>
        <dbReference type="EMBL" id="MDQ0206141.1"/>
    </source>
</evidence>
<evidence type="ECO:0000256" key="3">
    <source>
        <dbReference type="ARBA" id="ARBA00023163"/>
    </source>
</evidence>
<keyword evidence="6" id="KW-1185">Reference proteome</keyword>
<dbReference type="CDD" id="cd07377">
    <property type="entry name" value="WHTH_GntR"/>
    <property type="match status" value="1"/>
</dbReference>
<dbReference type="EMBL" id="JAUSUA010000001">
    <property type="protein sequence ID" value="MDQ0206141.1"/>
    <property type="molecule type" value="Genomic_DNA"/>
</dbReference>
<name>A0ABT9YEI5_9BACI</name>
<dbReference type="RefSeq" id="WP_306980318.1">
    <property type="nucleotide sequence ID" value="NZ_JAUSUA010000001.1"/>
</dbReference>
<dbReference type="Pfam" id="PF00392">
    <property type="entry name" value="GntR"/>
    <property type="match status" value="1"/>
</dbReference>
<protein>
    <submittedName>
        <fullName evidence="5">DNA-binding GntR family transcriptional regulator</fullName>
    </submittedName>
</protein>
<evidence type="ECO:0000256" key="1">
    <source>
        <dbReference type="ARBA" id="ARBA00023015"/>
    </source>
</evidence>
<dbReference type="Gene3D" id="1.20.120.530">
    <property type="entry name" value="GntR ligand-binding domain-like"/>
    <property type="match status" value="1"/>
</dbReference>
<evidence type="ECO:0000256" key="2">
    <source>
        <dbReference type="ARBA" id="ARBA00023125"/>
    </source>
</evidence>
<evidence type="ECO:0000313" key="6">
    <source>
        <dbReference type="Proteomes" id="UP001225034"/>
    </source>
</evidence>
<dbReference type="SMART" id="SM00345">
    <property type="entry name" value="HTH_GNTR"/>
    <property type="match status" value="1"/>
</dbReference>
<dbReference type="InterPro" id="IPR000524">
    <property type="entry name" value="Tscrpt_reg_HTH_GntR"/>
</dbReference>
<dbReference type="SUPFAM" id="SSF46785">
    <property type="entry name" value="Winged helix' DNA-binding domain"/>
    <property type="match status" value="1"/>
</dbReference>
<dbReference type="InterPro" id="IPR036390">
    <property type="entry name" value="WH_DNA-bd_sf"/>
</dbReference>
<dbReference type="InterPro" id="IPR008920">
    <property type="entry name" value="TF_FadR/GntR_C"/>
</dbReference>
<feature type="domain" description="HTH gntR-type" evidence="4">
    <location>
        <begin position="1"/>
        <end position="68"/>
    </location>
</feature>
<dbReference type="Proteomes" id="UP001225034">
    <property type="component" value="Unassembled WGS sequence"/>
</dbReference>
<evidence type="ECO:0000259" key="4">
    <source>
        <dbReference type="PROSITE" id="PS50949"/>
    </source>
</evidence>
<dbReference type="SUPFAM" id="SSF48008">
    <property type="entry name" value="GntR ligand-binding domain-like"/>
    <property type="match status" value="1"/>
</dbReference>
<reference evidence="5 6" key="1">
    <citation type="submission" date="2023-07" db="EMBL/GenBank/DDBJ databases">
        <title>Genomic Encyclopedia of Type Strains, Phase IV (KMG-IV): sequencing the most valuable type-strain genomes for metagenomic binning, comparative biology and taxonomic classification.</title>
        <authorList>
            <person name="Goeker M."/>
        </authorList>
    </citation>
    <scope>NUCLEOTIDE SEQUENCE [LARGE SCALE GENOMIC DNA]</scope>
    <source>
        <strain evidence="5 6">DSM 19154</strain>
    </source>
</reference>
<keyword evidence="3" id="KW-0804">Transcription</keyword>
<dbReference type="GO" id="GO:0003677">
    <property type="term" value="F:DNA binding"/>
    <property type="evidence" value="ECO:0007669"/>
    <property type="project" value="UniProtKB-KW"/>
</dbReference>
<accession>A0ABT9YEI5</accession>
<dbReference type="Pfam" id="PF07729">
    <property type="entry name" value="FCD"/>
    <property type="match status" value="1"/>
</dbReference>
<proteinExistence type="predicted"/>
<gene>
    <name evidence="5" type="ORF">J2S05_000915</name>
</gene>
<organism evidence="5 6">
    <name type="scientific">Alkalicoccobacillus murimartini</name>
    <dbReference type="NCBI Taxonomy" id="171685"/>
    <lineage>
        <taxon>Bacteria</taxon>
        <taxon>Bacillati</taxon>
        <taxon>Bacillota</taxon>
        <taxon>Bacilli</taxon>
        <taxon>Bacillales</taxon>
        <taxon>Bacillaceae</taxon>
        <taxon>Alkalicoccobacillus</taxon>
    </lineage>
</organism>
<dbReference type="InterPro" id="IPR036388">
    <property type="entry name" value="WH-like_DNA-bd_sf"/>
</dbReference>
<keyword evidence="2 5" id="KW-0238">DNA-binding</keyword>
<dbReference type="PROSITE" id="PS50949">
    <property type="entry name" value="HTH_GNTR"/>
    <property type="match status" value="1"/>
</dbReference>
<dbReference type="SMART" id="SM00895">
    <property type="entry name" value="FCD"/>
    <property type="match status" value="1"/>
</dbReference>
<keyword evidence="1" id="KW-0805">Transcription regulation</keyword>
<dbReference type="InterPro" id="IPR011711">
    <property type="entry name" value="GntR_C"/>
</dbReference>
<sequence length="210" mass="24255">MSRKKQVYEHLLELILSNKLTSGSPLIEMDISKELQTSRTPVREALKELESDGLVYHYPSKGAFVTNISASDVEEIFSLRIMLEVFALQQAIEKIDPQELDRLEDMFTSLDEDSSKEDLHEADTSLHQLIMDRAGNRRLKQFLMMLSVQIERFRRVAAFDTNRLSFSKKEHLEIISFIKKKDVTSAEESLIKHLENVKKSTLEASKRINI</sequence>
<dbReference type="PANTHER" id="PTHR43537:SF24">
    <property type="entry name" value="GLUCONATE OPERON TRANSCRIPTIONAL REPRESSOR"/>
    <property type="match status" value="1"/>
</dbReference>